<dbReference type="InterPro" id="IPR001046">
    <property type="entry name" value="NRAMP_fam"/>
</dbReference>
<feature type="transmembrane region" description="Helical" evidence="7">
    <location>
        <begin position="153"/>
        <end position="174"/>
    </location>
</feature>
<evidence type="ECO:0000256" key="3">
    <source>
        <dbReference type="ARBA" id="ARBA00022692"/>
    </source>
</evidence>
<dbReference type="Proteomes" id="UP000447434">
    <property type="component" value="Chromosome 1"/>
</dbReference>
<reference evidence="9" key="1">
    <citation type="journal article" date="2020" name="Nat. Commun.">
        <title>Genome sequence of the cluster root forming white lupin.</title>
        <authorList>
            <person name="Hufnagel B."/>
            <person name="Marques A."/>
            <person name="Soriano A."/>
            <person name="Marques L."/>
            <person name="Divol F."/>
            <person name="Doumas P."/>
            <person name="Sallet E."/>
            <person name="Mancinotti D."/>
            <person name="Carrere S."/>
            <person name="Marande W."/>
            <person name="Arribat S."/>
            <person name="Keller J."/>
            <person name="Huneau C."/>
            <person name="Blein T."/>
            <person name="Aime D."/>
            <person name="Laguerre M."/>
            <person name="Taylor J."/>
            <person name="Schubert V."/>
            <person name="Nelson M."/>
            <person name="Geu-Flores F."/>
            <person name="Crespi M."/>
            <person name="Gallardo-Guerrero K."/>
            <person name="Delaux P.-M."/>
            <person name="Salse J."/>
            <person name="Berges H."/>
            <person name="Guyot R."/>
            <person name="Gouzy J."/>
            <person name="Peret B."/>
        </authorList>
    </citation>
    <scope>NUCLEOTIDE SEQUENCE [LARGE SCALE GENOMIC DNA]</scope>
    <source>
        <strain evidence="9">cv. Amiga</strain>
    </source>
</reference>
<accession>A0A6A4R4M6</accession>
<feature type="transmembrane region" description="Helical" evidence="7">
    <location>
        <begin position="112"/>
        <end position="133"/>
    </location>
</feature>
<evidence type="ECO:0000256" key="5">
    <source>
        <dbReference type="ARBA" id="ARBA00023136"/>
    </source>
</evidence>
<comment type="caution">
    <text evidence="8">The sequence shown here is derived from an EMBL/GenBank/DDBJ whole genome shotgun (WGS) entry which is preliminary data.</text>
</comment>
<evidence type="ECO:0000256" key="1">
    <source>
        <dbReference type="ARBA" id="ARBA00004141"/>
    </source>
</evidence>
<dbReference type="PANTHER" id="PTHR11706:SF75">
    <property type="entry name" value="ETHYLENE-INSENSITIVE PROTEIN 2"/>
    <property type="match status" value="1"/>
</dbReference>
<dbReference type="AlphaFoldDB" id="A0A6A4R4M6"/>
<keyword evidence="5 7" id="KW-0472">Membrane</keyword>
<evidence type="ECO:0000256" key="2">
    <source>
        <dbReference type="ARBA" id="ARBA00009965"/>
    </source>
</evidence>
<dbReference type="OrthoDB" id="409173at2759"/>
<dbReference type="GO" id="GO:0005886">
    <property type="term" value="C:plasma membrane"/>
    <property type="evidence" value="ECO:0007669"/>
    <property type="project" value="TreeGrafter"/>
</dbReference>
<comment type="similarity">
    <text evidence="2">Belongs to the NRAMP (TC 2.A.55) family.</text>
</comment>
<evidence type="ECO:0000313" key="8">
    <source>
        <dbReference type="EMBL" id="KAE9621815.1"/>
    </source>
</evidence>
<dbReference type="GO" id="GO:0015086">
    <property type="term" value="F:cadmium ion transmembrane transporter activity"/>
    <property type="evidence" value="ECO:0007669"/>
    <property type="project" value="TreeGrafter"/>
</dbReference>
<protein>
    <submittedName>
        <fullName evidence="8">Putative NRAMP family protein</fullName>
    </submittedName>
</protein>
<organism evidence="8 9">
    <name type="scientific">Lupinus albus</name>
    <name type="common">White lupine</name>
    <name type="synonym">Lupinus termis</name>
    <dbReference type="NCBI Taxonomy" id="3870"/>
    <lineage>
        <taxon>Eukaryota</taxon>
        <taxon>Viridiplantae</taxon>
        <taxon>Streptophyta</taxon>
        <taxon>Embryophyta</taxon>
        <taxon>Tracheophyta</taxon>
        <taxon>Spermatophyta</taxon>
        <taxon>Magnoliopsida</taxon>
        <taxon>eudicotyledons</taxon>
        <taxon>Gunneridae</taxon>
        <taxon>Pentapetalae</taxon>
        <taxon>rosids</taxon>
        <taxon>fabids</taxon>
        <taxon>Fabales</taxon>
        <taxon>Fabaceae</taxon>
        <taxon>Papilionoideae</taxon>
        <taxon>50 kb inversion clade</taxon>
        <taxon>genistoids sensu lato</taxon>
        <taxon>core genistoids</taxon>
        <taxon>Genisteae</taxon>
        <taxon>Lupinus</taxon>
    </lineage>
</organism>
<gene>
    <name evidence="8" type="ORF">Lalb_Chr01g0018771</name>
</gene>
<sequence>MNAPANEFYSTDLVLLTLQDALSLIEQVLHSPIGLLVFLLILFLANQVRALTSSFGGEVVVHGYLRLYIPGWFHYAIVLVVLQLPSSVIPLFQIATSKSIMGVQKISQFVELLALAIFIGMLALNIVFVVEMMFGSSEWMGDLRWNVGNGVSFSYLVLFTTALASICSVLWLAATPLRSASVQLDAQEWNWDTPATVSKPEVDGEESNLTPRKYLGVTSVQVKEPEPKLPSPPKSLDKESASTSEAEAVSTGRRQLAAAKKLDVLLGGGIDSRSTDSLQKVDACGKEYSEYLASFGGRTSNTLMNSGLYDSSKQPRMQSSSLIQAQLLDAYLKSHNSSHNLLDYSERRYSGVRNLSSSEGWVYQPAVVHGYQFASYLNQALPSRLSSGFDTGPLWSRRPSEKFGVSENFNNVAKEGVGIRPNVDAQETTFDSDWLFRQNDGIDEDLIDRVAAREKSVYKVENREMNQVAHTSETHYFSSDTKPCSSIKNNEANSSSFLVSSVPSCGEGCIWRSDLIISFGVWCIHRILDLSRMESRPELWGKYTYILNRLQGITDPAFSKPRIPMVPCLCLQVPVSHKKKSSPPRSVEMLPRSSRPGRGKYTTASTMLDLVKNVEIAISSRKGRSGTVAGDVAFPWRPFSNGTSGGYLSNLLELIKGLIHSRFVCEL</sequence>
<feature type="region of interest" description="Disordered" evidence="6">
    <location>
        <begin position="219"/>
        <end position="252"/>
    </location>
</feature>
<evidence type="ECO:0000256" key="6">
    <source>
        <dbReference type="SAM" id="MobiDB-lite"/>
    </source>
</evidence>
<feature type="region of interest" description="Disordered" evidence="6">
    <location>
        <begin position="579"/>
        <end position="599"/>
    </location>
</feature>
<dbReference type="GO" id="GO:0005384">
    <property type="term" value="F:manganese ion transmembrane transporter activity"/>
    <property type="evidence" value="ECO:0007669"/>
    <property type="project" value="TreeGrafter"/>
</dbReference>
<feature type="transmembrane region" description="Helical" evidence="7">
    <location>
        <begin position="33"/>
        <end position="52"/>
    </location>
</feature>
<evidence type="ECO:0000256" key="4">
    <source>
        <dbReference type="ARBA" id="ARBA00022989"/>
    </source>
</evidence>
<keyword evidence="4 7" id="KW-1133">Transmembrane helix</keyword>
<keyword evidence="9" id="KW-1185">Reference proteome</keyword>
<proteinExistence type="inferred from homology"/>
<evidence type="ECO:0000256" key="7">
    <source>
        <dbReference type="SAM" id="Phobius"/>
    </source>
</evidence>
<keyword evidence="3 7" id="KW-0812">Transmembrane</keyword>
<evidence type="ECO:0000313" key="9">
    <source>
        <dbReference type="Proteomes" id="UP000447434"/>
    </source>
</evidence>
<dbReference type="PANTHER" id="PTHR11706">
    <property type="entry name" value="SOLUTE CARRIER PROTEIN FAMILY 11 MEMBER"/>
    <property type="match status" value="1"/>
</dbReference>
<name>A0A6A4R4M6_LUPAL</name>
<dbReference type="GO" id="GO:0034755">
    <property type="term" value="P:iron ion transmembrane transport"/>
    <property type="evidence" value="ECO:0007669"/>
    <property type="project" value="TreeGrafter"/>
</dbReference>
<comment type="subcellular location">
    <subcellularLocation>
        <location evidence="1">Membrane</location>
        <topology evidence="1">Multi-pass membrane protein</topology>
    </subcellularLocation>
</comment>
<dbReference type="EMBL" id="WOCE01000001">
    <property type="protein sequence ID" value="KAE9621815.1"/>
    <property type="molecule type" value="Genomic_DNA"/>
</dbReference>
<feature type="transmembrane region" description="Helical" evidence="7">
    <location>
        <begin position="72"/>
        <end position="92"/>
    </location>
</feature>